<dbReference type="AlphaFoldDB" id="A0A150GAG9"/>
<evidence type="ECO:0000256" key="2">
    <source>
        <dbReference type="ARBA" id="ARBA00022516"/>
    </source>
</evidence>
<dbReference type="STRING" id="33097.A0A150GAG9"/>
<evidence type="ECO:0000256" key="1">
    <source>
        <dbReference type="ARBA" id="ARBA00004127"/>
    </source>
</evidence>
<evidence type="ECO:0000313" key="11">
    <source>
        <dbReference type="Proteomes" id="UP000075714"/>
    </source>
</evidence>
<keyword evidence="6 9" id="KW-0472">Membrane</keyword>
<dbReference type="PANTHER" id="PTHR12714:SF26">
    <property type="entry name" value="ISOPRENYLCYSTEINE CARBOXYLMETHYLTRANSFERASE FAMILY PROTEIN"/>
    <property type="match status" value="1"/>
</dbReference>
<name>A0A150GAG9_GONPE</name>
<keyword evidence="4 9" id="KW-1133">Transmembrane helix</keyword>
<feature type="transmembrane region" description="Helical" evidence="9">
    <location>
        <begin position="35"/>
        <end position="54"/>
    </location>
</feature>
<evidence type="ECO:0000256" key="9">
    <source>
        <dbReference type="SAM" id="Phobius"/>
    </source>
</evidence>
<keyword evidence="8" id="KW-1208">Phospholipid metabolism</keyword>
<dbReference type="PANTHER" id="PTHR12714">
    <property type="entry name" value="PROTEIN-S ISOPRENYLCYSTEINE O-METHYLTRANSFERASE"/>
    <property type="match status" value="1"/>
</dbReference>
<evidence type="ECO:0000256" key="7">
    <source>
        <dbReference type="ARBA" id="ARBA00023209"/>
    </source>
</evidence>
<dbReference type="UniPathway" id="UPA00753"/>
<keyword evidence="5" id="KW-0443">Lipid metabolism</keyword>
<keyword evidence="7" id="KW-0594">Phospholipid biosynthesis</keyword>
<evidence type="ECO:0000256" key="3">
    <source>
        <dbReference type="ARBA" id="ARBA00022692"/>
    </source>
</evidence>
<comment type="caution">
    <text evidence="10">The sequence shown here is derived from an EMBL/GenBank/DDBJ whole genome shotgun (WGS) entry which is preliminary data.</text>
</comment>
<dbReference type="GO" id="GO:0005783">
    <property type="term" value="C:endoplasmic reticulum"/>
    <property type="evidence" value="ECO:0007669"/>
    <property type="project" value="TreeGrafter"/>
</dbReference>
<feature type="transmembrane region" description="Helical" evidence="9">
    <location>
        <begin position="101"/>
        <end position="123"/>
    </location>
</feature>
<evidence type="ECO:0008006" key="12">
    <source>
        <dbReference type="Google" id="ProtNLM"/>
    </source>
</evidence>
<feature type="transmembrane region" description="Helical" evidence="9">
    <location>
        <begin position="61"/>
        <end position="81"/>
    </location>
</feature>
<accession>A0A150GAG9</accession>
<evidence type="ECO:0000256" key="8">
    <source>
        <dbReference type="ARBA" id="ARBA00023264"/>
    </source>
</evidence>
<dbReference type="InterPro" id="IPR007318">
    <property type="entry name" value="Phopholipid_MeTrfase"/>
</dbReference>
<keyword evidence="2" id="KW-0444">Lipid biosynthesis</keyword>
<dbReference type="OrthoDB" id="422086at2759"/>
<evidence type="ECO:0000256" key="5">
    <source>
        <dbReference type="ARBA" id="ARBA00023098"/>
    </source>
</evidence>
<keyword evidence="3 9" id="KW-0812">Transmembrane</keyword>
<comment type="subcellular location">
    <subcellularLocation>
        <location evidence="1">Endomembrane system</location>
        <topology evidence="1">Multi-pass membrane protein</topology>
    </subcellularLocation>
</comment>
<proteinExistence type="predicted"/>
<dbReference type="GO" id="GO:0004671">
    <property type="term" value="F:protein C-terminal S-isoprenylcysteine carboxyl O-methyltransferase activity"/>
    <property type="evidence" value="ECO:0007669"/>
    <property type="project" value="TreeGrafter"/>
</dbReference>
<evidence type="ECO:0000256" key="4">
    <source>
        <dbReference type="ARBA" id="ARBA00022989"/>
    </source>
</evidence>
<dbReference type="Proteomes" id="UP000075714">
    <property type="component" value="Unassembled WGS sequence"/>
</dbReference>
<evidence type="ECO:0000256" key="6">
    <source>
        <dbReference type="ARBA" id="ARBA00023136"/>
    </source>
</evidence>
<dbReference type="Gene3D" id="1.20.120.1630">
    <property type="match status" value="1"/>
</dbReference>
<evidence type="ECO:0000313" key="10">
    <source>
        <dbReference type="EMBL" id="KXZ46846.1"/>
    </source>
</evidence>
<gene>
    <name evidence="10" type="ORF">GPECTOR_40g580</name>
</gene>
<dbReference type="GO" id="GO:0006656">
    <property type="term" value="P:phosphatidylcholine biosynthetic process"/>
    <property type="evidence" value="ECO:0007669"/>
    <property type="project" value="UniProtKB-UniPathway"/>
</dbReference>
<dbReference type="EMBL" id="LSYV01000041">
    <property type="protein sequence ID" value="KXZ46846.1"/>
    <property type="molecule type" value="Genomic_DNA"/>
</dbReference>
<reference evidence="11" key="1">
    <citation type="journal article" date="2016" name="Nat. Commun.">
        <title>The Gonium pectorale genome demonstrates co-option of cell cycle regulation during the evolution of multicellularity.</title>
        <authorList>
            <person name="Hanschen E.R."/>
            <person name="Marriage T.N."/>
            <person name="Ferris P.J."/>
            <person name="Hamaji T."/>
            <person name="Toyoda A."/>
            <person name="Fujiyama A."/>
            <person name="Neme R."/>
            <person name="Noguchi H."/>
            <person name="Minakuchi Y."/>
            <person name="Suzuki M."/>
            <person name="Kawai-Toyooka H."/>
            <person name="Smith D.R."/>
            <person name="Sparks H."/>
            <person name="Anderson J."/>
            <person name="Bakaric R."/>
            <person name="Luria V."/>
            <person name="Karger A."/>
            <person name="Kirschner M.W."/>
            <person name="Durand P.M."/>
            <person name="Michod R.E."/>
            <person name="Nozaki H."/>
            <person name="Olson B.J."/>
        </authorList>
    </citation>
    <scope>NUCLEOTIDE SEQUENCE [LARGE SCALE GENOMIC DNA]</scope>
    <source>
        <strain evidence="11">NIES-2863</strain>
    </source>
</reference>
<organism evidence="10 11">
    <name type="scientific">Gonium pectorale</name>
    <name type="common">Green alga</name>
    <dbReference type="NCBI Taxonomy" id="33097"/>
    <lineage>
        <taxon>Eukaryota</taxon>
        <taxon>Viridiplantae</taxon>
        <taxon>Chlorophyta</taxon>
        <taxon>core chlorophytes</taxon>
        <taxon>Chlorophyceae</taxon>
        <taxon>CS clade</taxon>
        <taxon>Chlamydomonadales</taxon>
        <taxon>Volvocaceae</taxon>
        <taxon>Gonium</taxon>
    </lineage>
</organism>
<dbReference type="Pfam" id="PF04191">
    <property type="entry name" value="PEMT"/>
    <property type="match status" value="1"/>
</dbReference>
<keyword evidence="11" id="KW-1185">Reference proteome</keyword>
<protein>
    <recommendedName>
        <fullName evidence="12">Protein-S-isoprenylcysteine O-methyltransferase</fullName>
    </recommendedName>
</protein>
<sequence>MVSFLAGEPAEDLFASKELVSEILDNAEFGTRGEGWLAGQVLTFVLLLAAPSGITGAIDSLAFLSLLGGVGLMTVSFLGLGRNLSPLPEPRKKHDLVTDGIYGYARHPMYGGLLLFSAGLAVLTHSETRLALAALLWWILENKVTLEEQALSARYPEYAEYRERVKKFLPYIY</sequence>